<dbReference type="Pfam" id="PF00532">
    <property type="entry name" value="Peripla_BP_1"/>
    <property type="match status" value="1"/>
</dbReference>
<dbReference type="InterPro" id="IPR010982">
    <property type="entry name" value="Lambda_DNA-bd_dom_sf"/>
</dbReference>
<proteinExistence type="predicted"/>
<keyword evidence="4" id="KW-0804">Transcription</keyword>
<dbReference type="STRING" id="47866.GA0074694_2244"/>
<organism evidence="6 7">
    <name type="scientific">Micromonospora inyonensis</name>
    <dbReference type="NCBI Taxonomy" id="47866"/>
    <lineage>
        <taxon>Bacteria</taxon>
        <taxon>Bacillati</taxon>
        <taxon>Actinomycetota</taxon>
        <taxon>Actinomycetes</taxon>
        <taxon>Micromonosporales</taxon>
        <taxon>Micromonosporaceae</taxon>
        <taxon>Micromonospora</taxon>
    </lineage>
</organism>
<gene>
    <name evidence="6" type="ORF">GA0074694_2244</name>
</gene>
<keyword evidence="3" id="KW-0238">DNA-binding</keyword>
<dbReference type="Gene3D" id="1.10.260.40">
    <property type="entry name" value="lambda repressor-like DNA-binding domains"/>
    <property type="match status" value="1"/>
</dbReference>
<dbReference type="PANTHER" id="PTHR30146">
    <property type="entry name" value="LACI-RELATED TRANSCRIPTIONAL REPRESSOR"/>
    <property type="match status" value="1"/>
</dbReference>
<dbReference type="Gene3D" id="3.40.50.2300">
    <property type="match status" value="2"/>
</dbReference>
<dbReference type="GO" id="GO:0000976">
    <property type="term" value="F:transcription cis-regulatory region binding"/>
    <property type="evidence" value="ECO:0007669"/>
    <property type="project" value="TreeGrafter"/>
</dbReference>
<name>A0A1C6RLQ4_9ACTN</name>
<dbReference type="InterPro" id="IPR000843">
    <property type="entry name" value="HTH_LacI"/>
</dbReference>
<reference evidence="7" key="1">
    <citation type="submission" date="2016-06" db="EMBL/GenBank/DDBJ databases">
        <authorList>
            <person name="Varghese N."/>
        </authorList>
    </citation>
    <scope>NUCLEOTIDE SEQUENCE [LARGE SCALE GENOMIC DNA]</scope>
    <source>
        <strain evidence="7">DSM 46123</strain>
    </source>
</reference>
<keyword evidence="7" id="KW-1185">Reference proteome</keyword>
<dbReference type="Proteomes" id="UP000198906">
    <property type="component" value="Unassembled WGS sequence"/>
</dbReference>
<dbReference type="PROSITE" id="PS50932">
    <property type="entry name" value="HTH_LACI_2"/>
    <property type="match status" value="1"/>
</dbReference>
<dbReference type="PROSITE" id="PS00356">
    <property type="entry name" value="HTH_LACI_1"/>
    <property type="match status" value="1"/>
</dbReference>
<evidence type="ECO:0000259" key="5">
    <source>
        <dbReference type="PROSITE" id="PS50932"/>
    </source>
</evidence>
<evidence type="ECO:0000313" key="6">
    <source>
        <dbReference type="EMBL" id="SCL18113.1"/>
    </source>
</evidence>
<keyword evidence="2" id="KW-0805">Transcription regulation</keyword>
<dbReference type="InterPro" id="IPR001761">
    <property type="entry name" value="Peripla_BP/Lac1_sug-bd_dom"/>
</dbReference>
<evidence type="ECO:0000313" key="7">
    <source>
        <dbReference type="Proteomes" id="UP000198906"/>
    </source>
</evidence>
<dbReference type="CDD" id="cd01392">
    <property type="entry name" value="HTH_LacI"/>
    <property type="match status" value="1"/>
</dbReference>
<dbReference type="SUPFAM" id="SSF47413">
    <property type="entry name" value="lambda repressor-like DNA-binding domains"/>
    <property type="match status" value="1"/>
</dbReference>
<feature type="domain" description="HTH lacI-type" evidence="5">
    <location>
        <begin position="6"/>
        <end position="60"/>
    </location>
</feature>
<evidence type="ECO:0000256" key="2">
    <source>
        <dbReference type="ARBA" id="ARBA00023015"/>
    </source>
</evidence>
<keyword evidence="1" id="KW-0678">Repressor</keyword>
<dbReference type="InterPro" id="IPR028082">
    <property type="entry name" value="Peripla_BP_I"/>
</dbReference>
<dbReference type="SMART" id="SM00354">
    <property type="entry name" value="HTH_LACI"/>
    <property type="match status" value="1"/>
</dbReference>
<protein>
    <submittedName>
        <fullName evidence="6">Transcriptional regulator, LacI family</fullName>
    </submittedName>
</protein>
<evidence type="ECO:0000256" key="1">
    <source>
        <dbReference type="ARBA" id="ARBA00022491"/>
    </source>
</evidence>
<dbReference type="GO" id="GO:0003700">
    <property type="term" value="F:DNA-binding transcription factor activity"/>
    <property type="evidence" value="ECO:0007669"/>
    <property type="project" value="TreeGrafter"/>
</dbReference>
<dbReference type="PANTHER" id="PTHR30146:SF148">
    <property type="entry name" value="HTH-TYPE TRANSCRIPTIONAL REPRESSOR PURR-RELATED"/>
    <property type="match status" value="1"/>
</dbReference>
<evidence type="ECO:0000256" key="3">
    <source>
        <dbReference type="ARBA" id="ARBA00023125"/>
    </source>
</evidence>
<accession>A0A1C6RLQ4</accession>
<dbReference type="EMBL" id="FMHU01000001">
    <property type="protein sequence ID" value="SCL18113.1"/>
    <property type="molecule type" value="Genomic_DNA"/>
</dbReference>
<sequence>MARGAVTIIDVAQAAGVSKSAAARVLARNGSVSDKTRMKVLEAAARLGYRPNHVARAMKSGATNTIGIVVPDVALPFFSAVLRGLADTARAAGFEVLVSNTDNDADIEARSLELLAEQRVDGVVIAPVFQENPAAIVRLDREGMPIVLLDRRMPGLEHLPLVSLDHVDATERAIRSLIEGGHRRIALVTEAAQVRSTLESLTSRTSESSDLSLLRPSAQRFVGYLRALHRAGLEIDDELIIRSGYTTGDAQQAVEAFLDRDTGATALHATDAVLSSGAYRGIRACGFSIPDDLSFIGFDDEDWTTMVQPAVTVVEQPRQRLGATATTALVGIIRGGAAEPREQLLEAELVVRGSVAAASLPSHTLRCEPIRTGVSAPSPSTSGRL</sequence>
<evidence type="ECO:0000256" key="4">
    <source>
        <dbReference type="ARBA" id="ARBA00023163"/>
    </source>
</evidence>
<dbReference type="AlphaFoldDB" id="A0A1C6RLQ4"/>
<dbReference type="CDD" id="cd06267">
    <property type="entry name" value="PBP1_LacI_sugar_binding-like"/>
    <property type="match status" value="1"/>
</dbReference>
<dbReference type="SUPFAM" id="SSF53822">
    <property type="entry name" value="Periplasmic binding protein-like I"/>
    <property type="match status" value="1"/>
</dbReference>
<dbReference type="Pfam" id="PF00356">
    <property type="entry name" value="LacI"/>
    <property type="match status" value="1"/>
</dbReference>